<protein>
    <submittedName>
        <fullName evidence="1">Uncharacterized protein</fullName>
    </submittedName>
</protein>
<gene>
    <name evidence="1" type="ORF">PGT21_035186</name>
</gene>
<evidence type="ECO:0000313" key="1">
    <source>
        <dbReference type="EMBL" id="KAA1110977.1"/>
    </source>
</evidence>
<keyword evidence="2" id="KW-1185">Reference proteome</keyword>
<proteinExistence type="predicted"/>
<name>A0A5B0QCN1_PUCGR</name>
<dbReference type="Proteomes" id="UP000324748">
    <property type="component" value="Unassembled WGS sequence"/>
</dbReference>
<dbReference type="AlphaFoldDB" id="A0A5B0QCN1"/>
<reference evidence="1 2" key="1">
    <citation type="submission" date="2019-05" db="EMBL/GenBank/DDBJ databases">
        <title>Emergence of the Ug99 lineage of the wheat stem rust pathogen through somatic hybridization.</title>
        <authorList>
            <person name="Li F."/>
            <person name="Upadhyaya N.M."/>
            <person name="Sperschneider J."/>
            <person name="Matny O."/>
            <person name="Nguyen-Phuc H."/>
            <person name="Mago R."/>
            <person name="Raley C."/>
            <person name="Miller M.E."/>
            <person name="Silverstein K.A.T."/>
            <person name="Henningsen E."/>
            <person name="Hirsch C.D."/>
            <person name="Visser B."/>
            <person name="Pretorius Z.A."/>
            <person name="Steffenson B.J."/>
            <person name="Schwessinger B."/>
            <person name="Dodds P.N."/>
            <person name="Figueroa M."/>
        </authorList>
    </citation>
    <scope>NUCLEOTIDE SEQUENCE [LARGE SCALE GENOMIC DNA]</scope>
    <source>
        <strain evidence="1">21-0</strain>
    </source>
</reference>
<accession>A0A5B0QCN1</accession>
<dbReference type="EMBL" id="VSWC01000027">
    <property type="protein sequence ID" value="KAA1110977.1"/>
    <property type="molecule type" value="Genomic_DNA"/>
</dbReference>
<sequence length="113" mass="12846">MTPFEDGRKEPLENTNTSRGIPPIFAVNVRLLNSFLTRSFCEGVMMLSEVRASDYAVALRSTKVFVYTLESTNCKRFRKIIQISVSSVNRHQEPNYYGAVLKNSKLNNCIPQP</sequence>
<evidence type="ECO:0000313" key="2">
    <source>
        <dbReference type="Proteomes" id="UP000324748"/>
    </source>
</evidence>
<organism evidence="1 2">
    <name type="scientific">Puccinia graminis f. sp. tritici</name>
    <dbReference type="NCBI Taxonomy" id="56615"/>
    <lineage>
        <taxon>Eukaryota</taxon>
        <taxon>Fungi</taxon>
        <taxon>Dikarya</taxon>
        <taxon>Basidiomycota</taxon>
        <taxon>Pucciniomycotina</taxon>
        <taxon>Pucciniomycetes</taxon>
        <taxon>Pucciniales</taxon>
        <taxon>Pucciniaceae</taxon>
        <taxon>Puccinia</taxon>
    </lineage>
</organism>
<comment type="caution">
    <text evidence="1">The sequence shown here is derived from an EMBL/GenBank/DDBJ whole genome shotgun (WGS) entry which is preliminary data.</text>
</comment>